<gene>
    <name evidence="2" type="ORF">P8A22_12295</name>
</gene>
<name>A0ABY9I1H4_9ACTN</name>
<dbReference type="EMBL" id="CP120992">
    <property type="protein sequence ID" value="WLQ40695.1"/>
    <property type="molecule type" value="Genomic_DNA"/>
</dbReference>
<organism evidence="2 3">
    <name type="scientific">Streptomyces laculatispora</name>
    <dbReference type="NCBI Taxonomy" id="887464"/>
    <lineage>
        <taxon>Bacteria</taxon>
        <taxon>Bacillati</taxon>
        <taxon>Actinomycetota</taxon>
        <taxon>Actinomycetes</taxon>
        <taxon>Kitasatosporales</taxon>
        <taxon>Streptomycetaceae</taxon>
        <taxon>Streptomyces</taxon>
    </lineage>
</organism>
<protein>
    <submittedName>
        <fullName evidence="2">CHAT domain-containing protein</fullName>
    </submittedName>
</protein>
<dbReference type="RefSeq" id="WP_306087052.1">
    <property type="nucleotide sequence ID" value="NZ_CP120992.1"/>
</dbReference>
<dbReference type="Pfam" id="PF12770">
    <property type="entry name" value="CHAT"/>
    <property type="match status" value="1"/>
</dbReference>
<evidence type="ECO:0000313" key="3">
    <source>
        <dbReference type="Proteomes" id="UP001229952"/>
    </source>
</evidence>
<evidence type="ECO:0000259" key="1">
    <source>
        <dbReference type="Pfam" id="PF12770"/>
    </source>
</evidence>
<reference evidence="2 3" key="1">
    <citation type="submission" date="2023-03" db="EMBL/GenBank/DDBJ databases">
        <title>Isolation and description of six Streptomyces strains from soil environments, able to metabolize different microbial glucans.</title>
        <authorList>
            <person name="Widen T."/>
            <person name="Larsbrink J."/>
        </authorList>
    </citation>
    <scope>NUCLEOTIDE SEQUENCE [LARGE SCALE GENOMIC DNA]</scope>
    <source>
        <strain evidence="2 3">Mut2</strain>
    </source>
</reference>
<dbReference type="Proteomes" id="UP001229952">
    <property type="component" value="Chromosome"/>
</dbReference>
<keyword evidence="3" id="KW-1185">Reference proteome</keyword>
<accession>A0ABY9I1H4</accession>
<proteinExistence type="predicted"/>
<sequence>MRDDALDVIRRLGRRAGQVLPAPRTAVPAGASTGTPLGLGAIAVDAKQAPDTMYARIRVRRRRPSPGLPEAFGFEAWCRGVPPLPYTSGGGQRRPAAISLGNARPGGEPPSELLRSIRRWSLNQGPLTGWINRCRQVHGDALQLVILDQTGFDLPWEALTLPPVPEAGLPGGMLGMLVDLARWFDAVRGGDDFPTDVAAPAGAVLGYFHPDMGSDRDVFRGYQHRPHSGIVSFLRSLDETAADPTGLVYMGCHGTFDQELSNLTLADVTWAEYHDHGMRLLGRDGSLVCLNACHSGRFLDHDGDGRQYLRGFTEVFLGNGAGGCIVTAGKVGDAEARELIRRLVETVTADPDRPVARALRAFRAAAHETFLAEGGIPLMVRDDGTFDERGQRNTLRLLYSLMFQYYGHPLSTLHLTGRYADGPHAREEAEHER</sequence>
<dbReference type="InterPro" id="IPR024983">
    <property type="entry name" value="CHAT_dom"/>
</dbReference>
<feature type="domain" description="CHAT" evidence="1">
    <location>
        <begin position="238"/>
        <end position="363"/>
    </location>
</feature>
<evidence type="ECO:0000313" key="2">
    <source>
        <dbReference type="EMBL" id="WLQ40695.1"/>
    </source>
</evidence>